<proteinExistence type="predicted"/>
<dbReference type="Pfam" id="PF22939">
    <property type="entry name" value="WHD_GPIID"/>
    <property type="match status" value="1"/>
</dbReference>
<accession>A0A3N4JDC4</accession>
<dbReference type="InterPro" id="IPR054471">
    <property type="entry name" value="GPIID_WHD"/>
</dbReference>
<evidence type="ECO:0000313" key="5">
    <source>
        <dbReference type="Proteomes" id="UP000276215"/>
    </source>
</evidence>
<evidence type="ECO:0000259" key="3">
    <source>
        <dbReference type="Pfam" id="PF24883"/>
    </source>
</evidence>
<evidence type="ECO:0000259" key="2">
    <source>
        <dbReference type="Pfam" id="PF22939"/>
    </source>
</evidence>
<dbReference type="InterPro" id="IPR056884">
    <property type="entry name" value="NPHP3-like_N"/>
</dbReference>
<dbReference type="OrthoDB" id="194358at2759"/>
<dbReference type="Gene3D" id="1.25.40.20">
    <property type="entry name" value="Ankyrin repeat-containing domain"/>
    <property type="match status" value="1"/>
</dbReference>
<evidence type="ECO:0000313" key="4">
    <source>
        <dbReference type="EMBL" id="RPA95277.1"/>
    </source>
</evidence>
<dbReference type="InterPro" id="IPR036770">
    <property type="entry name" value="Ankyrin_rpt-contain_sf"/>
</dbReference>
<dbReference type="EMBL" id="ML120428">
    <property type="protein sequence ID" value="RPA95277.1"/>
    <property type="molecule type" value="Genomic_DNA"/>
</dbReference>
<keyword evidence="1" id="KW-0677">Repeat</keyword>
<dbReference type="Proteomes" id="UP000276215">
    <property type="component" value="Unassembled WGS sequence"/>
</dbReference>
<dbReference type="PANTHER" id="PTHR10039">
    <property type="entry name" value="AMELOGENIN"/>
    <property type="match status" value="1"/>
</dbReference>
<name>A0A3N4JDC4_9PEZI</name>
<feature type="domain" description="Nephrocystin 3-like N-terminal" evidence="3">
    <location>
        <begin position="96"/>
        <end position="169"/>
    </location>
</feature>
<evidence type="ECO:0000256" key="1">
    <source>
        <dbReference type="ARBA" id="ARBA00022737"/>
    </source>
</evidence>
<dbReference type="PANTHER" id="PTHR10039:SF14">
    <property type="entry name" value="NACHT DOMAIN-CONTAINING PROTEIN"/>
    <property type="match status" value="1"/>
</dbReference>
<dbReference type="AlphaFoldDB" id="A0A3N4JDC4"/>
<dbReference type="Pfam" id="PF24883">
    <property type="entry name" value="NPHP3_N"/>
    <property type="match status" value="1"/>
</dbReference>
<sequence>MRWAFHSQTLLQRAVPHNKDILLECRLYVLALPITDVNISASNSNIQGNFCGNTGDHNNFNCGDPNPTGNHAEILQYLYTSQYELHRGRVPKPVEGTCTWLSADPGCGKSVTASFLITYLEKQRSAIRRATFALCTILHQLFSQRESLCRYAEEVFTEEVDTLWDILVKVVAEGRCDECEERTLDPLIHHITHVRGLQNCHIPLKFLMRLGSPETTIQLKGEDEVDALTADSIKKLESYWGPSGGLGYLRDLLVSSADRTFLWVSLFIDIVTTAPRDLAELYTQILDKSTKPDRAQRILNIVVVAASPLTLQEMNVAFKIKREHNSITGLGDLPEEFERTVKYLCGLFVRVIDSKIYLIHQTTREFLIKGSLPGHRNWQYILCPRDSNFIMTDICISYLLLEEFASDPLVLADTDNLKDQQMELFEFTLLICEAGSRRFLTWLQVYWFHVAHFSKCPKDWTHLMLASWLGQGTVVARLLEEGGDIHARAEIYGTAVNLAAIQKNKDITRMLLQSNVKADLYGNEYNILHVKRPLGLTRLVHN</sequence>
<dbReference type="SUPFAM" id="SSF48403">
    <property type="entry name" value="Ankyrin repeat"/>
    <property type="match status" value="1"/>
</dbReference>
<gene>
    <name evidence="4" type="ORF">L873DRAFT_1829936</name>
</gene>
<feature type="domain" description="GPI inositol-deacylase winged helix" evidence="2">
    <location>
        <begin position="293"/>
        <end position="372"/>
    </location>
</feature>
<protein>
    <submittedName>
        <fullName evidence="4">Uncharacterized protein</fullName>
    </submittedName>
</protein>
<organism evidence="4 5">
    <name type="scientific">Choiromyces venosus 120613-1</name>
    <dbReference type="NCBI Taxonomy" id="1336337"/>
    <lineage>
        <taxon>Eukaryota</taxon>
        <taxon>Fungi</taxon>
        <taxon>Dikarya</taxon>
        <taxon>Ascomycota</taxon>
        <taxon>Pezizomycotina</taxon>
        <taxon>Pezizomycetes</taxon>
        <taxon>Pezizales</taxon>
        <taxon>Tuberaceae</taxon>
        <taxon>Choiromyces</taxon>
    </lineage>
</organism>
<reference evidence="4 5" key="1">
    <citation type="journal article" date="2018" name="Nat. Ecol. Evol.">
        <title>Pezizomycetes genomes reveal the molecular basis of ectomycorrhizal truffle lifestyle.</title>
        <authorList>
            <person name="Murat C."/>
            <person name="Payen T."/>
            <person name="Noel B."/>
            <person name="Kuo A."/>
            <person name="Morin E."/>
            <person name="Chen J."/>
            <person name="Kohler A."/>
            <person name="Krizsan K."/>
            <person name="Balestrini R."/>
            <person name="Da Silva C."/>
            <person name="Montanini B."/>
            <person name="Hainaut M."/>
            <person name="Levati E."/>
            <person name="Barry K.W."/>
            <person name="Belfiori B."/>
            <person name="Cichocki N."/>
            <person name="Clum A."/>
            <person name="Dockter R.B."/>
            <person name="Fauchery L."/>
            <person name="Guy J."/>
            <person name="Iotti M."/>
            <person name="Le Tacon F."/>
            <person name="Lindquist E.A."/>
            <person name="Lipzen A."/>
            <person name="Malagnac F."/>
            <person name="Mello A."/>
            <person name="Molinier V."/>
            <person name="Miyauchi S."/>
            <person name="Poulain J."/>
            <person name="Riccioni C."/>
            <person name="Rubini A."/>
            <person name="Sitrit Y."/>
            <person name="Splivallo R."/>
            <person name="Traeger S."/>
            <person name="Wang M."/>
            <person name="Zifcakova L."/>
            <person name="Wipf D."/>
            <person name="Zambonelli A."/>
            <person name="Paolocci F."/>
            <person name="Nowrousian M."/>
            <person name="Ottonello S."/>
            <person name="Baldrian P."/>
            <person name="Spatafora J.W."/>
            <person name="Henrissat B."/>
            <person name="Nagy L.G."/>
            <person name="Aury J.M."/>
            <person name="Wincker P."/>
            <person name="Grigoriev I.V."/>
            <person name="Bonfante P."/>
            <person name="Martin F.M."/>
        </authorList>
    </citation>
    <scope>NUCLEOTIDE SEQUENCE [LARGE SCALE GENOMIC DNA]</scope>
    <source>
        <strain evidence="4 5">120613-1</strain>
    </source>
</reference>
<keyword evidence="5" id="KW-1185">Reference proteome</keyword>